<feature type="transmembrane region" description="Helical" evidence="1">
    <location>
        <begin position="97"/>
        <end position="114"/>
    </location>
</feature>
<dbReference type="RefSeq" id="WP_207258207.1">
    <property type="nucleotide sequence ID" value="NZ_JAFMPP010000010.1"/>
</dbReference>
<feature type="transmembrane region" description="Helical" evidence="1">
    <location>
        <begin position="331"/>
        <end position="349"/>
    </location>
</feature>
<dbReference type="AlphaFoldDB" id="A0A939FYY0"/>
<comment type="caution">
    <text evidence="2">The sequence shown here is derived from an EMBL/GenBank/DDBJ whole genome shotgun (WGS) entry which is preliminary data.</text>
</comment>
<evidence type="ECO:0000313" key="3">
    <source>
        <dbReference type="Proteomes" id="UP000664122"/>
    </source>
</evidence>
<keyword evidence="1" id="KW-1133">Transmembrane helix</keyword>
<dbReference type="EMBL" id="JAFMPP010000010">
    <property type="protein sequence ID" value="MBO0663429.1"/>
    <property type="molecule type" value="Genomic_DNA"/>
</dbReference>
<feature type="transmembrane region" description="Helical" evidence="1">
    <location>
        <begin position="301"/>
        <end position="319"/>
    </location>
</feature>
<dbReference type="Pfam" id="PF13687">
    <property type="entry name" value="DUF4153"/>
    <property type="match status" value="1"/>
</dbReference>
<keyword evidence="3" id="KW-1185">Reference proteome</keyword>
<feature type="transmembrane region" description="Helical" evidence="1">
    <location>
        <begin position="231"/>
        <end position="253"/>
    </location>
</feature>
<keyword evidence="1" id="KW-0812">Transmembrane</keyword>
<evidence type="ECO:0000256" key="1">
    <source>
        <dbReference type="SAM" id="Phobius"/>
    </source>
</evidence>
<feature type="transmembrane region" description="Helical" evidence="1">
    <location>
        <begin position="64"/>
        <end position="85"/>
    </location>
</feature>
<evidence type="ECO:0000313" key="2">
    <source>
        <dbReference type="EMBL" id="MBO0663429.1"/>
    </source>
</evidence>
<proteinExistence type="predicted"/>
<accession>A0A939FYY0</accession>
<organism evidence="2 3">
    <name type="scientific">Jiella flava</name>
    <dbReference type="NCBI Taxonomy" id="2816857"/>
    <lineage>
        <taxon>Bacteria</taxon>
        <taxon>Pseudomonadati</taxon>
        <taxon>Pseudomonadota</taxon>
        <taxon>Alphaproteobacteria</taxon>
        <taxon>Hyphomicrobiales</taxon>
        <taxon>Aurantimonadaceae</taxon>
        <taxon>Jiella</taxon>
    </lineage>
</organism>
<feature type="transmembrane region" description="Helical" evidence="1">
    <location>
        <begin position="150"/>
        <end position="173"/>
    </location>
</feature>
<gene>
    <name evidence="2" type="ORF">J1C48_12645</name>
</gene>
<keyword evidence="1" id="KW-0472">Membrane</keyword>
<protein>
    <submittedName>
        <fullName evidence="2">DUF4153 domain-containing protein</fullName>
    </submittedName>
</protein>
<feature type="transmembrane region" description="Helical" evidence="1">
    <location>
        <begin position="193"/>
        <end position="210"/>
    </location>
</feature>
<feature type="transmembrane region" description="Helical" evidence="1">
    <location>
        <begin position="356"/>
        <end position="377"/>
    </location>
</feature>
<feature type="transmembrane region" description="Helical" evidence="1">
    <location>
        <begin position="31"/>
        <end position="49"/>
    </location>
</feature>
<reference evidence="2" key="1">
    <citation type="submission" date="2021-03" db="EMBL/GenBank/DDBJ databases">
        <title>Whole genome sequence of Jiella sp. CQZ9-1.</title>
        <authorList>
            <person name="Tuo L."/>
        </authorList>
    </citation>
    <scope>NUCLEOTIDE SEQUENCE</scope>
    <source>
        <strain evidence="2">CQZ9-1</strain>
    </source>
</reference>
<feature type="transmembrane region" description="Helical" evidence="1">
    <location>
        <begin position="265"/>
        <end position="289"/>
    </location>
</feature>
<sequence length="607" mass="65234">MQRIVDRRASAQTSGWFNRAAATLARGTEIALVRFPVASLGFIAIAILSNMEVAGHDFDRIDDLLWLIGALYCGAVAAVSATLAGEARDWRDLPIQLAALGVATLLAAVVYFGGRAENHLPALTPALTLLVPLAPFLGRGGPVRFWTFTLWSFVGAALAFLSVLLFVVGLSAIFEMVRFLFDIGLSATDYEHIYVTAFTLVGPLFALGRLPRSFEDRPAFAEDRLVSGVRLLISWVAIPLALTTALVLHLYAVKIALAGRLPQNAVGWIVTFDAFLVLALRIAAEPFLATGGLPSRLFAKSWGVILIVPLILAAIGIWQRIAAEGVTLERYYVALAILAAVIVLACQLVPRLAGDIRLMALVPIALVGLSAIGPWGAASVSGDSQTARIVAEFATRVPGSDQLALRPSKEQHAQRVTRLESRLGALADADRLGDLAPYLDHDLAARLMTALRNDPGDAYALLVDSLHIDTSTWVKARPRGFVALKGTEIATGGYDRAVLARVVIPGVDESKDDNGDAIAGMTFALEGGDLVASRGTTVIHFPIKKAIDELPDQLFDEPAQVITPPVLDLIAQDGKRLRIVLRRVAQSDSGQINYLEFDAFFRSADWS</sequence>
<name>A0A939FYY0_9HYPH</name>
<dbReference type="InterPro" id="IPR025291">
    <property type="entry name" value="DUF4153"/>
</dbReference>
<dbReference type="Proteomes" id="UP000664122">
    <property type="component" value="Unassembled WGS sequence"/>
</dbReference>